<organism evidence="14 15">
    <name type="scientific">Halomonas pelophila</name>
    <dbReference type="NCBI Taxonomy" id="3151122"/>
    <lineage>
        <taxon>Bacteria</taxon>
        <taxon>Pseudomonadati</taxon>
        <taxon>Pseudomonadota</taxon>
        <taxon>Gammaproteobacteria</taxon>
        <taxon>Oceanospirillales</taxon>
        <taxon>Halomonadaceae</taxon>
        <taxon>Halomonas</taxon>
    </lineage>
</organism>
<gene>
    <name evidence="14" type="ORF">ABE957_14405</name>
</gene>
<evidence type="ECO:0000256" key="3">
    <source>
        <dbReference type="ARBA" id="ARBA00022670"/>
    </source>
</evidence>
<keyword evidence="2" id="KW-1003">Cell membrane</keyword>
<evidence type="ECO:0000256" key="12">
    <source>
        <dbReference type="SAM" id="Phobius"/>
    </source>
</evidence>
<dbReference type="PANTHER" id="PTHR43221:SF2">
    <property type="entry name" value="PROTEASE HTPX HOMOLOG"/>
    <property type="match status" value="1"/>
</dbReference>
<evidence type="ECO:0000313" key="15">
    <source>
        <dbReference type="Proteomes" id="UP001472978"/>
    </source>
</evidence>
<dbReference type="RefSeq" id="WP_349759349.1">
    <property type="nucleotide sequence ID" value="NZ_JBEGCI010000013.1"/>
</dbReference>
<keyword evidence="4 12" id="KW-0812">Transmembrane</keyword>
<evidence type="ECO:0000259" key="13">
    <source>
        <dbReference type="Pfam" id="PF01435"/>
    </source>
</evidence>
<dbReference type="Proteomes" id="UP001472978">
    <property type="component" value="Unassembled WGS sequence"/>
</dbReference>
<feature type="domain" description="Peptidase M48" evidence="13">
    <location>
        <begin position="108"/>
        <end position="327"/>
    </location>
</feature>
<feature type="transmembrane region" description="Helical" evidence="12">
    <location>
        <begin position="61"/>
        <end position="79"/>
    </location>
</feature>
<evidence type="ECO:0000256" key="6">
    <source>
        <dbReference type="ARBA" id="ARBA00022801"/>
    </source>
</evidence>
<evidence type="ECO:0000256" key="2">
    <source>
        <dbReference type="ARBA" id="ARBA00022475"/>
    </source>
</evidence>
<proteinExistence type="predicted"/>
<keyword evidence="5" id="KW-0479">Metal-binding</keyword>
<evidence type="ECO:0000256" key="9">
    <source>
        <dbReference type="ARBA" id="ARBA00023049"/>
    </source>
</evidence>
<accession>A0ABV1N802</accession>
<feature type="region of interest" description="Disordered" evidence="11">
    <location>
        <begin position="641"/>
        <end position="662"/>
    </location>
</feature>
<evidence type="ECO:0000256" key="1">
    <source>
        <dbReference type="ARBA" id="ARBA00001947"/>
    </source>
</evidence>
<keyword evidence="15" id="KW-1185">Reference proteome</keyword>
<evidence type="ECO:0000256" key="7">
    <source>
        <dbReference type="ARBA" id="ARBA00022833"/>
    </source>
</evidence>
<dbReference type="EMBL" id="JBEGCI010000013">
    <property type="protein sequence ID" value="MEQ6889864.1"/>
    <property type="molecule type" value="Genomic_DNA"/>
</dbReference>
<comment type="caution">
    <text evidence="14">The sequence shown here is derived from an EMBL/GenBank/DDBJ whole genome shotgun (WGS) entry which is preliminary data.</text>
</comment>
<dbReference type="PANTHER" id="PTHR43221">
    <property type="entry name" value="PROTEASE HTPX"/>
    <property type="match status" value="1"/>
</dbReference>
<dbReference type="Gene3D" id="3.30.2010.10">
    <property type="entry name" value="Metalloproteases ('zincins'), catalytic domain"/>
    <property type="match status" value="1"/>
</dbReference>
<dbReference type="InterPro" id="IPR001915">
    <property type="entry name" value="Peptidase_M48"/>
</dbReference>
<evidence type="ECO:0000256" key="10">
    <source>
        <dbReference type="ARBA" id="ARBA00023136"/>
    </source>
</evidence>
<dbReference type="CDD" id="cd07340">
    <property type="entry name" value="M48B_Htpx_like"/>
    <property type="match status" value="1"/>
</dbReference>
<keyword evidence="7" id="KW-0862">Zinc</keyword>
<name>A0ABV1N802_9GAMM</name>
<reference evidence="14 15" key="1">
    <citation type="submission" date="2024-05" db="EMBL/GenBank/DDBJ databases">
        <title>Halomonas sp. CS7 16S ribosomal RNA gene Genome sequencing and assembly.</title>
        <authorList>
            <person name="Yook S."/>
        </authorList>
    </citation>
    <scope>NUCLEOTIDE SEQUENCE [LARGE SCALE GENOMIC DNA]</scope>
    <source>
        <strain evidence="14 15">CS7</strain>
    </source>
</reference>
<evidence type="ECO:0000256" key="5">
    <source>
        <dbReference type="ARBA" id="ARBA00022723"/>
    </source>
</evidence>
<dbReference type="Pfam" id="PF01435">
    <property type="entry name" value="Peptidase_M48"/>
    <property type="match status" value="1"/>
</dbReference>
<keyword evidence="9" id="KW-0482">Metalloprotease</keyword>
<evidence type="ECO:0000313" key="14">
    <source>
        <dbReference type="EMBL" id="MEQ6889864.1"/>
    </source>
</evidence>
<dbReference type="InterPro" id="IPR050083">
    <property type="entry name" value="HtpX_protease"/>
</dbReference>
<keyword evidence="10 12" id="KW-0472">Membrane</keyword>
<keyword evidence="6" id="KW-0378">Hydrolase</keyword>
<evidence type="ECO:0000256" key="4">
    <source>
        <dbReference type="ARBA" id="ARBA00022692"/>
    </source>
</evidence>
<keyword evidence="3" id="KW-0645">Protease</keyword>
<comment type="cofactor">
    <cofactor evidence="1">
        <name>Zn(2+)</name>
        <dbReference type="ChEBI" id="CHEBI:29105"/>
    </cofactor>
</comment>
<sequence>MDFFTAQDRARRMTGRLVILLVLAVIALIVAASLAVALAVTLLEGGTLAADPLARAQDPRLLGGVATAVILVVGVGSLVRHLQLRAGGSVVAEALGGRPLNLETRDEEERRLLNVVEEMAIASGMPVPEVFLLEDQAINAFAAGHDLDDVAIGVTRGAIESLDRDQLQGVVAHEFSHILHGDMRLNLRLVALLHGVLVIGLVGRMLLHASGDRRTRSRRGGGHVAVLGLGAALMVLGYAGTLCGNLIKAAVSRQREFLADASAVQYTRNPGGIGGALKVLAVHRLGSRLLASHAQEFSHLFFGSGVRSLSRLTATHPPLEARIRRVEPHWDGSLPPVPAIRSASPRPAAVSPQGAASLAARAPADQATAEAMGAGARATEAAAADAIVASVGRPSAEDIGRARRRLGEIDERLIEAAHQPSAARALVYGILMGADPASREAQREALVGQAQPDVLVELESLEVPLSRLRPGQRLPLMELALPVLRRLSVAQSTRFQACLRRLMALESRPGALQWALHRLVLQGMQGERRARRDRHLADLSGPLSLLLSTLARAGQQDDRQALAAVERLSAVLGVPLDFVREPALATDLDWAMARLVRLAPSERAPLLAAMSCCVAHDGRIEPEEAELLSAVAWTLGCPLPSPARPLDERDGGSAGESGNETA</sequence>
<keyword evidence="8 12" id="KW-1133">Transmembrane helix</keyword>
<feature type="transmembrane region" description="Helical" evidence="12">
    <location>
        <begin position="185"/>
        <end position="207"/>
    </location>
</feature>
<evidence type="ECO:0000256" key="11">
    <source>
        <dbReference type="SAM" id="MobiDB-lite"/>
    </source>
</evidence>
<evidence type="ECO:0000256" key="8">
    <source>
        <dbReference type="ARBA" id="ARBA00022989"/>
    </source>
</evidence>
<protein>
    <submittedName>
        <fullName evidence="14">M48 family metallopeptidase</fullName>
    </submittedName>
</protein>
<feature type="transmembrane region" description="Helical" evidence="12">
    <location>
        <begin position="227"/>
        <end position="247"/>
    </location>
</feature>